<organism evidence="2">
    <name type="scientific">marine sediment metagenome</name>
    <dbReference type="NCBI Taxonomy" id="412755"/>
    <lineage>
        <taxon>unclassified sequences</taxon>
        <taxon>metagenomes</taxon>
        <taxon>ecological metagenomes</taxon>
    </lineage>
</organism>
<keyword evidence="1" id="KW-1133">Transmembrane helix</keyword>
<dbReference type="EMBL" id="LAZR01010267">
    <property type="protein sequence ID" value="KKM67908.1"/>
    <property type="molecule type" value="Genomic_DNA"/>
</dbReference>
<accession>A0A0F9JE81</accession>
<comment type="caution">
    <text evidence="2">The sequence shown here is derived from an EMBL/GenBank/DDBJ whole genome shotgun (WGS) entry which is preliminary data.</text>
</comment>
<keyword evidence="1" id="KW-0812">Transmembrane</keyword>
<protein>
    <submittedName>
        <fullName evidence="2">Uncharacterized protein</fullName>
    </submittedName>
</protein>
<keyword evidence="1" id="KW-0472">Membrane</keyword>
<feature type="transmembrane region" description="Helical" evidence="1">
    <location>
        <begin position="119"/>
        <end position="140"/>
    </location>
</feature>
<proteinExistence type="predicted"/>
<sequence length="146" mass="17233">MRERYTLKLKSGHRVKIRKGETYEVNCDKIQLAFEEHPRAVNQGVHTHVWIEAIDDSETTSDIYNYVLWELATYPRRTTMQALVIGWELDEEETEFEGPYAFYELIVERKISQTLINDIKFWALAIYDIVTGYVAMQSLFGEKVEF</sequence>
<evidence type="ECO:0000256" key="1">
    <source>
        <dbReference type="SAM" id="Phobius"/>
    </source>
</evidence>
<evidence type="ECO:0000313" key="2">
    <source>
        <dbReference type="EMBL" id="KKM67908.1"/>
    </source>
</evidence>
<name>A0A0F9JE81_9ZZZZ</name>
<gene>
    <name evidence="2" type="ORF">LCGC14_1466420</name>
</gene>
<reference evidence="2" key="1">
    <citation type="journal article" date="2015" name="Nature">
        <title>Complex archaea that bridge the gap between prokaryotes and eukaryotes.</title>
        <authorList>
            <person name="Spang A."/>
            <person name="Saw J.H."/>
            <person name="Jorgensen S.L."/>
            <person name="Zaremba-Niedzwiedzka K."/>
            <person name="Martijn J."/>
            <person name="Lind A.E."/>
            <person name="van Eijk R."/>
            <person name="Schleper C."/>
            <person name="Guy L."/>
            <person name="Ettema T.J."/>
        </authorList>
    </citation>
    <scope>NUCLEOTIDE SEQUENCE</scope>
</reference>
<dbReference type="AlphaFoldDB" id="A0A0F9JE81"/>